<dbReference type="OMA" id="CDHTIDY"/>
<dbReference type="SUPFAM" id="SSF50129">
    <property type="entry name" value="GroES-like"/>
    <property type="match status" value="1"/>
</dbReference>
<evidence type="ECO:0000256" key="1">
    <source>
        <dbReference type="ARBA" id="ARBA00022857"/>
    </source>
</evidence>
<dbReference type="Proteomes" id="UP000594260">
    <property type="component" value="Unplaced"/>
</dbReference>
<dbReference type="GO" id="GO:0005829">
    <property type="term" value="C:cytosol"/>
    <property type="evidence" value="ECO:0007669"/>
    <property type="project" value="TreeGrafter"/>
</dbReference>
<keyword evidence="4" id="KW-1185">Reference proteome</keyword>
<dbReference type="KEGG" id="vde:111243361"/>
<dbReference type="EnsemblMetazoa" id="XM_022788796">
    <property type="protein sequence ID" value="XP_022644531"/>
    <property type="gene ID" value="LOC111243361"/>
</dbReference>
<dbReference type="Pfam" id="PF08240">
    <property type="entry name" value="ADH_N"/>
    <property type="match status" value="1"/>
</dbReference>
<name>A0A7M7IZ08_VARDE</name>
<dbReference type="InterPro" id="IPR013149">
    <property type="entry name" value="ADH-like_C"/>
</dbReference>
<dbReference type="SUPFAM" id="SSF51735">
    <property type="entry name" value="NAD(P)-binding Rossmann-fold domains"/>
    <property type="match status" value="1"/>
</dbReference>
<protein>
    <recommendedName>
        <fullName evidence="2">Enoyl reductase (ER) domain-containing protein</fullName>
    </recommendedName>
</protein>
<dbReference type="GO" id="GO:0070402">
    <property type="term" value="F:NADPH binding"/>
    <property type="evidence" value="ECO:0007669"/>
    <property type="project" value="TreeGrafter"/>
</dbReference>
<dbReference type="InterPro" id="IPR036291">
    <property type="entry name" value="NAD(P)-bd_dom_sf"/>
</dbReference>
<dbReference type="RefSeq" id="XP_022644531.1">
    <property type="nucleotide sequence ID" value="XM_022788796.1"/>
</dbReference>
<dbReference type="FunFam" id="3.40.50.720:FF:000244">
    <property type="entry name" value="quinone oxidoreductase"/>
    <property type="match status" value="1"/>
</dbReference>
<dbReference type="Pfam" id="PF00107">
    <property type="entry name" value="ADH_zinc_N"/>
    <property type="match status" value="1"/>
</dbReference>
<dbReference type="EnsemblMetazoa" id="XM_022788795">
    <property type="protein sequence ID" value="XP_022644530"/>
    <property type="gene ID" value="LOC111243361"/>
</dbReference>
<dbReference type="RefSeq" id="XP_022644532.1">
    <property type="nucleotide sequence ID" value="XM_022788797.1"/>
</dbReference>
<dbReference type="AlphaFoldDB" id="A0A7M7IZ08"/>
<feature type="domain" description="Enoyl reductase (ER)" evidence="2">
    <location>
        <begin position="27"/>
        <end position="340"/>
    </location>
</feature>
<dbReference type="Gene3D" id="3.40.50.720">
    <property type="entry name" value="NAD(P)-binding Rossmann-like Domain"/>
    <property type="match status" value="1"/>
</dbReference>
<dbReference type="CDD" id="cd08253">
    <property type="entry name" value="zeta_crystallin"/>
    <property type="match status" value="1"/>
</dbReference>
<dbReference type="GeneID" id="111243361"/>
<dbReference type="InterPro" id="IPR013154">
    <property type="entry name" value="ADH-like_N"/>
</dbReference>
<dbReference type="InterPro" id="IPR011032">
    <property type="entry name" value="GroES-like_sf"/>
</dbReference>
<dbReference type="SMART" id="SM00829">
    <property type="entry name" value="PKS_ER"/>
    <property type="match status" value="1"/>
</dbReference>
<evidence type="ECO:0000313" key="4">
    <source>
        <dbReference type="Proteomes" id="UP000594260"/>
    </source>
</evidence>
<dbReference type="InterPro" id="IPR051603">
    <property type="entry name" value="Zinc-ADH_QOR/CCCR"/>
</dbReference>
<evidence type="ECO:0000259" key="2">
    <source>
        <dbReference type="SMART" id="SM00829"/>
    </source>
</evidence>
<keyword evidence="1" id="KW-0521">NADP</keyword>
<reference evidence="3" key="1">
    <citation type="submission" date="2021-01" db="UniProtKB">
        <authorList>
            <consortium name="EnsemblMetazoa"/>
        </authorList>
    </citation>
    <scope>IDENTIFICATION</scope>
</reference>
<dbReference type="GO" id="GO:0003730">
    <property type="term" value="F:mRNA 3'-UTR binding"/>
    <property type="evidence" value="ECO:0007669"/>
    <property type="project" value="TreeGrafter"/>
</dbReference>
<dbReference type="InterPro" id="IPR020843">
    <property type="entry name" value="ER"/>
</dbReference>
<accession>A0A7M7IZ08</accession>
<dbReference type="PANTHER" id="PTHR44154">
    <property type="entry name" value="QUINONE OXIDOREDUCTASE"/>
    <property type="match status" value="1"/>
</dbReference>
<dbReference type="InParanoid" id="A0A7M7IZ08"/>
<dbReference type="RefSeq" id="XP_022644530.1">
    <property type="nucleotide sequence ID" value="XM_022788795.1"/>
</dbReference>
<sequence>MSKALKEDKKDDKDAKSMLAIVVKILGEPDVMKLVTVPIPEIEPNQVLVRVEYAGVNPVDTYIRSGAFGKVPSLPYTPGKDGAGKIVKVGSGVTAFKVNDLVWFCAAQTNPHGSYAEFAVVVWTDCWLLPKNVGLKVGAALGVPYLTAYRALIVKGKCKAGQTLFVHGASGAVGQACVQIGKREGLKVVATAGSECGEETLRSLKADAVFSHREKGYVDYVRDKFPDGFDLIVEMRADINLGPDCILATRQGKILVVGNRGPTHTLNARHIMTSELYVIGVSLMQATRGEWDAGAAYVCKGVADGWLLPRISKEYPLEEAPQAHTDITEAKEGANGKLLLKIYDD</sequence>
<dbReference type="EnsemblMetazoa" id="XM_022788797">
    <property type="protein sequence ID" value="XP_022644532"/>
    <property type="gene ID" value="LOC111243361"/>
</dbReference>
<dbReference type="GO" id="GO:0003960">
    <property type="term" value="F:quinone reductase (NADPH) activity"/>
    <property type="evidence" value="ECO:0007669"/>
    <property type="project" value="TreeGrafter"/>
</dbReference>
<organism evidence="3 4">
    <name type="scientific">Varroa destructor</name>
    <name type="common">Honeybee mite</name>
    <dbReference type="NCBI Taxonomy" id="109461"/>
    <lineage>
        <taxon>Eukaryota</taxon>
        <taxon>Metazoa</taxon>
        <taxon>Ecdysozoa</taxon>
        <taxon>Arthropoda</taxon>
        <taxon>Chelicerata</taxon>
        <taxon>Arachnida</taxon>
        <taxon>Acari</taxon>
        <taxon>Parasitiformes</taxon>
        <taxon>Mesostigmata</taxon>
        <taxon>Gamasina</taxon>
        <taxon>Dermanyssoidea</taxon>
        <taxon>Varroidae</taxon>
        <taxon>Varroa</taxon>
    </lineage>
</organism>
<dbReference type="OrthoDB" id="48317at2759"/>
<dbReference type="Gene3D" id="3.90.180.10">
    <property type="entry name" value="Medium-chain alcohol dehydrogenases, catalytic domain"/>
    <property type="match status" value="1"/>
</dbReference>
<evidence type="ECO:0000313" key="3">
    <source>
        <dbReference type="EnsemblMetazoa" id="XP_022644531"/>
    </source>
</evidence>
<dbReference type="PANTHER" id="PTHR44154:SF1">
    <property type="entry name" value="QUINONE OXIDOREDUCTASE"/>
    <property type="match status" value="1"/>
</dbReference>
<proteinExistence type="predicted"/>